<evidence type="ECO:0000256" key="1">
    <source>
        <dbReference type="SAM" id="MobiDB-lite"/>
    </source>
</evidence>
<dbReference type="Proteomes" id="UP000521872">
    <property type="component" value="Unassembled WGS sequence"/>
</dbReference>
<feature type="region of interest" description="Disordered" evidence="1">
    <location>
        <begin position="39"/>
        <end position="63"/>
    </location>
</feature>
<name>A0A8H4VM77_9AGAR</name>
<reference evidence="2 3" key="1">
    <citation type="submission" date="2019-12" db="EMBL/GenBank/DDBJ databases">
        <authorList>
            <person name="Floudas D."/>
            <person name="Bentzer J."/>
            <person name="Ahren D."/>
            <person name="Johansson T."/>
            <person name="Persson P."/>
            <person name="Tunlid A."/>
        </authorList>
    </citation>
    <scope>NUCLEOTIDE SEQUENCE [LARGE SCALE GENOMIC DNA]</scope>
    <source>
        <strain evidence="2 3">CBS 102.39</strain>
    </source>
</reference>
<accession>A0A8H4VM77</accession>
<organism evidence="2 3">
    <name type="scientific">Agrocybe pediades</name>
    <dbReference type="NCBI Taxonomy" id="84607"/>
    <lineage>
        <taxon>Eukaryota</taxon>
        <taxon>Fungi</taxon>
        <taxon>Dikarya</taxon>
        <taxon>Basidiomycota</taxon>
        <taxon>Agaricomycotina</taxon>
        <taxon>Agaricomycetes</taxon>
        <taxon>Agaricomycetidae</taxon>
        <taxon>Agaricales</taxon>
        <taxon>Agaricineae</taxon>
        <taxon>Strophariaceae</taxon>
        <taxon>Agrocybe</taxon>
    </lineage>
</organism>
<evidence type="ECO:0000313" key="2">
    <source>
        <dbReference type="EMBL" id="KAF4613230.1"/>
    </source>
</evidence>
<evidence type="ECO:0000313" key="3">
    <source>
        <dbReference type="Proteomes" id="UP000521872"/>
    </source>
</evidence>
<feature type="compositionally biased region" description="Basic and acidic residues" evidence="1">
    <location>
        <begin position="46"/>
        <end position="63"/>
    </location>
</feature>
<keyword evidence="3" id="KW-1185">Reference proteome</keyword>
<dbReference type="AlphaFoldDB" id="A0A8H4VM77"/>
<sequence>MFFSAVTMRPRARCHPSFRRVVLARTSIEPWPSRTIAAAAMSTEPPAKRQRTEDASDTASKQDESPQKSYLWFEDGNVVLQAEKTLFRRCGSHLFIVKHIREPEILGGHRKHNPGREIEGTRAAALYRLGNKYGIDYLRDEMLLRLKIFFPSTLQDYQLLREYEKVAATLPPAFRDLLLDRKFIIHPFGTLTVQDMMALANLAYQYKIMIVLPAVYARFAHLSNVWIAFNTSLLEFKDLKDPLNPEFLNTCFVGKERIASAIQKAVSLQPITTMRQATKVYCNSVRHTMANR</sequence>
<comment type="caution">
    <text evidence="2">The sequence shown here is derived from an EMBL/GenBank/DDBJ whole genome shotgun (WGS) entry which is preliminary data.</text>
</comment>
<dbReference type="EMBL" id="JAACJL010000046">
    <property type="protein sequence ID" value="KAF4613230.1"/>
    <property type="molecule type" value="Genomic_DNA"/>
</dbReference>
<gene>
    <name evidence="2" type="ORF">D9613_010940</name>
</gene>
<protein>
    <submittedName>
        <fullName evidence="2">Uncharacterized protein</fullName>
    </submittedName>
</protein>
<proteinExistence type="predicted"/>